<proteinExistence type="predicted"/>
<name>A0A6J4MTH8_9HYPH</name>
<accession>A0A6J4MTH8</accession>
<dbReference type="EMBL" id="CADCUC010000736">
    <property type="protein sequence ID" value="CAA9366370.1"/>
    <property type="molecule type" value="Genomic_DNA"/>
</dbReference>
<dbReference type="AlphaFoldDB" id="A0A6J4MTH8"/>
<organism evidence="1">
    <name type="scientific">uncultured Microvirga sp</name>
    <dbReference type="NCBI Taxonomy" id="412392"/>
    <lineage>
        <taxon>Bacteria</taxon>
        <taxon>Pseudomonadati</taxon>
        <taxon>Pseudomonadota</taxon>
        <taxon>Alphaproteobacteria</taxon>
        <taxon>Hyphomicrobiales</taxon>
        <taxon>Methylobacteriaceae</taxon>
        <taxon>Microvirga</taxon>
        <taxon>environmental samples</taxon>
    </lineage>
</organism>
<sequence>MVAGSLPRGNRLGIASPQTQLARFWAEACSIMLADEAGIPAP</sequence>
<reference evidence="1" key="1">
    <citation type="submission" date="2020-02" db="EMBL/GenBank/DDBJ databases">
        <authorList>
            <person name="Meier V. D."/>
        </authorList>
    </citation>
    <scope>NUCLEOTIDE SEQUENCE</scope>
    <source>
        <strain evidence="1">AVDCRST_MAG90</strain>
    </source>
</reference>
<gene>
    <name evidence="1" type="ORF">AVDCRST_MAG90-3439</name>
</gene>
<protein>
    <submittedName>
        <fullName evidence="1">Uncharacterized protein</fullName>
    </submittedName>
</protein>
<evidence type="ECO:0000313" key="1">
    <source>
        <dbReference type="EMBL" id="CAA9366370.1"/>
    </source>
</evidence>